<proteinExistence type="predicted"/>
<dbReference type="HOGENOM" id="CLU_2430351_0_0_1"/>
<organism evidence="1 3">
    <name type="scientific">Medicago truncatula</name>
    <name type="common">Barrel medic</name>
    <name type="synonym">Medicago tribuloides</name>
    <dbReference type="NCBI Taxonomy" id="3880"/>
    <lineage>
        <taxon>Eukaryota</taxon>
        <taxon>Viridiplantae</taxon>
        <taxon>Streptophyta</taxon>
        <taxon>Embryophyta</taxon>
        <taxon>Tracheophyta</taxon>
        <taxon>Spermatophyta</taxon>
        <taxon>Magnoliopsida</taxon>
        <taxon>eudicotyledons</taxon>
        <taxon>Gunneridae</taxon>
        <taxon>Pentapetalae</taxon>
        <taxon>rosids</taxon>
        <taxon>fabids</taxon>
        <taxon>Fabales</taxon>
        <taxon>Fabaceae</taxon>
        <taxon>Papilionoideae</taxon>
        <taxon>50 kb inversion clade</taxon>
        <taxon>NPAAA clade</taxon>
        <taxon>Hologalegina</taxon>
        <taxon>IRL clade</taxon>
        <taxon>Trifolieae</taxon>
        <taxon>Medicago</taxon>
    </lineage>
</organism>
<keyword evidence="3" id="KW-1185">Reference proteome</keyword>
<name>A0A072VR49_MEDTR</name>
<dbReference type="AlphaFoldDB" id="A0A072VR49"/>
<protein>
    <submittedName>
        <fullName evidence="1 2">Uncharacterized protein</fullName>
    </submittedName>
</protein>
<sequence length="91" mass="10039">MVQLPYWLSGSSSAIDISHHTPCINANQFSCVVLNPLAITCPFACTSFICTFHKSKLILPSNFSMSNFVALEYDIAVAQYYPSSAPSQYHT</sequence>
<accession>A0A072VR49</accession>
<dbReference type="EMBL" id="CM001217">
    <property type="protein sequence ID" value="KEH44469.1"/>
    <property type="molecule type" value="Genomic_DNA"/>
</dbReference>
<evidence type="ECO:0000313" key="2">
    <source>
        <dbReference type="EnsemblPlants" id="KEH44469"/>
    </source>
</evidence>
<reference evidence="1 3" key="2">
    <citation type="journal article" date="2014" name="BMC Genomics">
        <title>An improved genome release (version Mt4.0) for the model legume Medicago truncatula.</title>
        <authorList>
            <person name="Tang H."/>
            <person name="Krishnakumar V."/>
            <person name="Bidwell S."/>
            <person name="Rosen B."/>
            <person name="Chan A."/>
            <person name="Zhou S."/>
            <person name="Gentzbittel L."/>
            <person name="Childs K.L."/>
            <person name="Yandell M."/>
            <person name="Gundlach H."/>
            <person name="Mayer K.F."/>
            <person name="Schwartz D.C."/>
            <person name="Town C.D."/>
        </authorList>
    </citation>
    <scope>GENOME REANNOTATION</scope>
    <source>
        <strain evidence="1">A17</strain>
        <strain evidence="2 3">cv. Jemalong A17</strain>
    </source>
</reference>
<evidence type="ECO:0000313" key="1">
    <source>
        <dbReference type="EMBL" id="KEH44469.1"/>
    </source>
</evidence>
<reference evidence="2" key="3">
    <citation type="submission" date="2015-04" db="UniProtKB">
        <authorList>
            <consortium name="EnsemblPlants"/>
        </authorList>
    </citation>
    <scope>IDENTIFICATION</scope>
    <source>
        <strain evidence="2">cv. Jemalong A17</strain>
    </source>
</reference>
<dbReference type="EnsemblPlants" id="KEH44469">
    <property type="protein sequence ID" value="KEH44469"/>
    <property type="gene ID" value="MTR_1g115310"/>
</dbReference>
<reference evidence="1 3" key="1">
    <citation type="journal article" date="2011" name="Nature">
        <title>The Medicago genome provides insight into the evolution of rhizobial symbioses.</title>
        <authorList>
            <person name="Young N.D."/>
            <person name="Debelle F."/>
            <person name="Oldroyd G.E."/>
            <person name="Geurts R."/>
            <person name="Cannon S.B."/>
            <person name="Udvardi M.K."/>
            <person name="Benedito V.A."/>
            <person name="Mayer K.F."/>
            <person name="Gouzy J."/>
            <person name="Schoof H."/>
            <person name="Van de Peer Y."/>
            <person name="Proost S."/>
            <person name="Cook D.R."/>
            <person name="Meyers B.C."/>
            <person name="Spannagl M."/>
            <person name="Cheung F."/>
            <person name="De Mita S."/>
            <person name="Krishnakumar V."/>
            <person name="Gundlach H."/>
            <person name="Zhou S."/>
            <person name="Mudge J."/>
            <person name="Bharti A.K."/>
            <person name="Murray J.D."/>
            <person name="Naoumkina M.A."/>
            <person name="Rosen B."/>
            <person name="Silverstein K.A."/>
            <person name="Tang H."/>
            <person name="Rombauts S."/>
            <person name="Zhao P.X."/>
            <person name="Zhou P."/>
            <person name="Barbe V."/>
            <person name="Bardou P."/>
            <person name="Bechner M."/>
            <person name="Bellec A."/>
            <person name="Berger A."/>
            <person name="Berges H."/>
            <person name="Bidwell S."/>
            <person name="Bisseling T."/>
            <person name="Choisne N."/>
            <person name="Couloux A."/>
            <person name="Denny R."/>
            <person name="Deshpande S."/>
            <person name="Dai X."/>
            <person name="Doyle J.J."/>
            <person name="Dudez A.M."/>
            <person name="Farmer A.D."/>
            <person name="Fouteau S."/>
            <person name="Franken C."/>
            <person name="Gibelin C."/>
            <person name="Gish J."/>
            <person name="Goldstein S."/>
            <person name="Gonzalez A.J."/>
            <person name="Green P.J."/>
            <person name="Hallab A."/>
            <person name="Hartog M."/>
            <person name="Hua A."/>
            <person name="Humphray S.J."/>
            <person name="Jeong D.H."/>
            <person name="Jing Y."/>
            <person name="Jocker A."/>
            <person name="Kenton S.M."/>
            <person name="Kim D.J."/>
            <person name="Klee K."/>
            <person name="Lai H."/>
            <person name="Lang C."/>
            <person name="Lin S."/>
            <person name="Macmil S.L."/>
            <person name="Magdelenat G."/>
            <person name="Matthews L."/>
            <person name="McCorrison J."/>
            <person name="Monaghan E.L."/>
            <person name="Mun J.H."/>
            <person name="Najar F.Z."/>
            <person name="Nicholson C."/>
            <person name="Noirot C."/>
            <person name="O'Bleness M."/>
            <person name="Paule C.R."/>
            <person name="Poulain J."/>
            <person name="Prion F."/>
            <person name="Qin B."/>
            <person name="Qu C."/>
            <person name="Retzel E.F."/>
            <person name="Riddle C."/>
            <person name="Sallet E."/>
            <person name="Samain S."/>
            <person name="Samson N."/>
            <person name="Sanders I."/>
            <person name="Saurat O."/>
            <person name="Scarpelli C."/>
            <person name="Schiex T."/>
            <person name="Segurens B."/>
            <person name="Severin A.J."/>
            <person name="Sherrier D.J."/>
            <person name="Shi R."/>
            <person name="Sims S."/>
            <person name="Singer S.R."/>
            <person name="Sinharoy S."/>
            <person name="Sterck L."/>
            <person name="Viollet A."/>
            <person name="Wang B.B."/>
            <person name="Wang K."/>
            <person name="Wang M."/>
            <person name="Wang X."/>
            <person name="Warfsmann J."/>
            <person name="Weissenbach J."/>
            <person name="White D.D."/>
            <person name="White J.D."/>
            <person name="Wiley G.B."/>
            <person name="Wincker P."/>
            <person name="Xing Y."/>
            <person name="Yang L."/>
            <person name="Yao Z."/>
            <person name="Ying F."/>
            <person name="Zhai J."/>
            <person name="Zhou L."/>
            <person name="Zuber A."/>
            <person name="Denarie J."/>
            <person name="Dixon R.A."/>
            <person name="May G.D."/>
            <person name="Schwartz D.C."/>
            <person name="Rogers J."/>
            <person name="Quetier F."/>
            <person name="Town C.D."/>
            <person name="Roe B.A."/>
        </authorList>
    </citation>
    <scope>NUCLEOTIDE SEQUENCE [LARGE SCALE GENOMIC DNA]</scope>
    <source>
        <strain evidence="1">A17</strain>
        <strain evidence="2 3">cv. Jemalong A17</strain>
    </source>
</reference>
<evidence type="ECO:0000313" key="3">
    <source>
        <dbReference type="Proteomes" id="UP000002051"/>
    </source>
</evidence>
<dbReference type="Proteomes" id="UP000002051">
    <property type="component" value="Unassembled WGS sequence"/>
</dbReference>
<gene>
    <name evidence="1" type="ordered locus">MTR_1g115310</name>
</gene>